<evidence type="ECO:0000256" key="1">
    <source>
        <dbReference type="SAM" id="Coils"/>
    </source>
</evidence>
<feature type="signal peptide" evidence="3">
    <location>
        <begin position="1"/>
        <end position="21"/>
    </location>
</feature>
<feature type="chain" id="PRO_5014151131" evidence="3">
    <location>
        <begin position="22"/>
        <end position="442"/>
    </location>
</feature>
<gene>
    <name evidence="4" type="ORF">BOVATA_020040</name>
</gene>
<dbReference type="Proteomes" id="UP000236319">
    <property type="component" value="Unassembled WGS sequence"/>
</dbReference>
<accession>A0A2H6KBZ2</accession>
<reference evidence="4 5" key="1">
    <citation type="journal article" date="2017" name="BMC Genomics">
        <title>Whole-genome assembly of Babesia ovata and comparative genomics between closely related pathogens.</title>
        <authorList>
            <person name="Yamagishi J."/>
            <person name="Asada M."/>
            <person name="Hakimi H."/>
            <person name="Tanaka T.Q."/>
            <person name="Sugimoto C."/>
            <person name="Kawazu S."/>
        </authorList>
    </citation>
    <scope>NUCLEOTIDE SEQUENCE [LARGE SCALE GENOMIC DNA]</scope>
    <source>
        <strain evidence="4 5">Miyake</strain>
    </source>
</reference>
<feature type="coiled-coil region" evidence="1">
    <location>
        <begin position="99"/>
        <end position="126"/>
    </location>
</feature>
<evidence type="ECO:0000313" key="4">
    <source>
        <dbReference type="EMBL" id="GBE60511.1"/>
    </source>
</evidence>
<evidence type="ECO:0000313" key="5">
    <source>
        <dbReference type="Proteomes" id="UP000236319"/>
    </source>
</evidence>
<dbReference type="RefSeq" id="XP_028866754.1">
    <property type="nucleotide sequence ID" value="XM_029010921.1"/>
</dbReference>
<feature type="compositionally biased region" description="Basic and acidic residues" evidence="2">
    <location>
        <begin position="278"/>
        <end position="287"/>
    </location>
</feature>
<evidence type="ECO:0000256" key="2">
    <source>
        <dbReference type="SAM" id="MobiDB-lite"/>
    </source>
</evidence>
<dbReference type="VEuPathDB" id="PiroplasmaDB:BOVATA_020040"/>
<dbReference type="EMBL" id="BDSA01000002">
    <property type="protein sequence ID" value="GBE60511.1"/>
    <property type="molecule type" value="Genomic_DNA"/>
</dbReference>
<feature type="compositionally biased region" description="Polar residues" evidence="2">
    <location>
        <begin position="381"/>
        <end position="400"/>
    </location>
</feature>
<keyword evidence="3" id="KW-0732">Signal</keyword>
<feature type="compositionally biased region" description="Basic and acidic residues" evidence="2">
    <location>
        <begin position="367"/>
        <end position="380"/>
    </location>
</feature>
<feature type="compositionally biased region" description="Basic and acidic residues" evidence="2">
    <location>
        <begin position="319"/>
        <end position="328"/>
    </location>
</feature>
<name>A0A2H6KBZ2_9APIC</name>
<keyword evidence="1" id="KW-0175">Coiled coil</keyword>
<organism evidence="4 5">
    <name type="scientific">Babesia ovata</name>
    <dbReference type="NCBI Taxonomy" id="189622"/>
    <lineage>
        <taxon>Eukaryota</taxon>
        <taxon>Sar</taxon>
        <taxon>Alveolata</taxon>
        <taxon>Apicomplexa</taxon>
        <taxon>Aconoidasida</taxon>
        <taxon>Piroplasmida</taxon>
        <taxon>Babesiidae</taxon>
        <taxon>Babesia</taxon>
    </lineage>
</organism>
<keyword evidence="5" id="KW-1185">Reference proteome</keyword>
<proteinExistence type="predicted"/>
<dbReference type="OrthoDB" id="366242at2759"/>
<protein>
    <submittedName>
        <fullName evidence="4">Signal peptide containing protein, putative</fullName>
    </submittedName>
</protein>
<dbReference type="GeneID" id="39874281"/>
<feature type="compositionally biased region" description="Basic and acidic residues" evidence="2">
    <location>
        <begin position="183"/>
        <end position="207"/>
    </location>
</feature>
<dbReference type="AlphaFoldDB" id="A0A2H6KBZ2"/>
<comment type="caution">
    <text evidence="4">The sequence shown here is derived from an EMBL/GenBank/DDBJ whole genome shotgun (WGS) entry which is preliminary data.</text>
</comment>
<feature type="region of interest" description="Disordered" evidence="2">
    <location>
        <begin position="181"/>
        <end position="406"/>
    </location>
</feature>
<sequence>MRIFIAVLVWLAEVHWRIATAVTLRGDFPRSRQNSLLEVGVTRWESTADSVSDKKAPSSNAKLELSDLKDNVDFHMNHLSDALKEKLSNAMEVVDPAEMERLKEACDKVENKIRELQATIKSKCDDLEESVNDQTGAHKNAEIYDAVEAAKQRLKIFVDDGIKEIEEQLNKLSVEFAIPESENSNKTHEGETHVDSDGNQDKGHEDDTTGDEGTTETSNAQKPVRNSLVQLSGDNTDKVSGRRLTKRQKSNDITNSGEHRRKQQVHSGGSQRRVPKPKASEGSKDEAITGATNDGIKRQSNILKAKKQSSNKINGEANGIKDDERSHAAQESQATDDETGKTALEQARMERNDALVESDNTPMAQGKDGEKNINQRKPEASENTVAATTTPNSETEQTSKLAKVPPTAITRTVEQYLQTLNSEAEKLISDIQSGLLHRTKTY</sequence>
<evidence type="ECO:0000256" key="3">
    <source>
        <dbReference type="SAM" id="SignalP"/>
    </source>
</evidence>